<dbReference type="InterPro" id="IPR020904">
    <property type="entry name" value="Sc_DH/Rdtase_CS"/>
</dbReference>
<dbReference type="PANTHER" id="PTHR43115:SF4">
    <property type="entry name" value="DEHYDROGENASE_REDUCTASE SDR FAMILY MEMBER 11"/>
    <property type="match status" value="1"/>
</dbReference>
<dbReference type="InterPro" id="IPR002347">
    <property type="entry name" value="SDR_fam"/>
</dbReference>
<dbReference type="OrthoDB" id="1933717at2759"/>
<accession>A0A9P0DUR9</accession>
<dbReference type="FunFam" id="3.40.50.720:FF:000047">
    <property type="entry name" value="NADP-dependent L-serine/L-allo-threonine dehydrogenase"/>
    <property type="match status" value="1"/>
</dbReference>
<dbReference type="PRINTS" id="PR00081">
    <property type="entry name" value="GDHRDH"/>
</dbReference>
<dbReference type="PRINTS" id="PR00080">
    <property type="entry name" value="SDRFAMILY"/>
</dbReference>
<dbReference type="Pfam" id="PF00106">
    <property type="entry name" value="adh_short"/>
    <property type="match status" value="1"/>
</dbReference>
<dbReference type="EMBL" id="OU900097">
    <property type="protein sequence ID" value="CAH1184552.1"/>
    <property type="molecule type" value="Genomic_DNA"/>
</dbReference>
<dbReference type="PANTHER" id="PTHR43115">
    <property type="entry name" value="DEHYDROGENASE/REDUCTASE SDR FAMILY MEMBER 11"/>
    <property type="match status" value="1"/>
</dbReference>
<dbReference type="Gene3D" id="3.40.50.720">
    <property type="entry name" value="NAD(P)-binding Rossmann-like Domain"/>
    <property type="match status" value="1"/>
</dbReference>
<organism evidence="4 5">
    <name type="scientific">Phyllotreta striolata</name>
    <name type="common">Striped flea beetle</name>
    <name type="synonym">Crioceris striolata</name>
    <dbReference type="NCBI Taxonomy" id="444603"/>
    <lineage>
        <taxon>Eukaryota</taxon>
        <taxon>Metazoa</taxon>
        <taxon>Ecdysozoa</taxon>
        <taxon>Arthropoda</taxon>
        <taxon>Hexapoda</taxon>
        <taxon>Insecta</taxon>
        <taxon>Pterygota</taxon>
        <taxon>Neoptera</taxon>
        <taxon>Endopterygota</taxon>
        <taxon>Coleoptera</taxon>
        <taxon>Polyphaga</taxon>
        <taxon>Cucujiformia</taxon>
        <taxon>Chrysomeloidea</taxon>
        <taxon>Chrysomelidae</taxon>
        <taxon>Galerucinae</taxon>
        <taxon>Alticini</taxon>
        <taxon>Phyllotreta</taxon>
    </lineage>
</organism>
<dbReference type="Proteomes" id="UP001153712">
    <property type="component" value="Chromosome 4"/>
</dbReference>
<gene>
    <name evidence="4" type="ORF">PHYEVI_LOCUS7749</name>
</gene>
<dbReference type="InterPro" id="IPR036291">
    <property type="entry name" value="NAD(P)-bd_dom_sf"/>
</dbReference>
<dbReference type="SUPFAM" id="SSF51735">
    <property type="entry name" value="NAD(P)-binding Rossmann-fold domains"/>
    <property type="match status" value="1"/>
</dbReference>
<dbReference type="AlphaFoldDB" id="A0A9P0DUR9"/>
<name>A0A9P0DUR9_PHYSR</name>
<protein>
    <recommendedName>
        <fullName evidence="6">Farnesol dehydrogenase</fullName>
    </recommendedName>
</protein>
<reference evidence="4" key="1">
    <citation type="submission" date="2022-01" db="EMBL/GenBank/DDBJ databases">
        <authorList>
            <person name="King R."/>
        </authorList>
    </citation>
    <scope>NUCLEOTIDE SEQUENCE</scope>
</reference>
<comment type="similarity">
    <text evidence="1 3">Belongs to the short-chain dehydrogenases/reductases (SDR) family.</text>
</comment>
<evidence type="ECO:0000313" key="5">
    <source>
        <dbReference type="Proteomes" id="UP001153712"/>
    </source>
</evidence>
<evidence type="ECO:0008006" key="6">
    <source>
        <dbReference type="Google" id="ProtNLM"/>
    </source>
</evidence>
<proteinExistence type="inferred from homology"/>
<dbReference type="PROSITE" id="PS00061">
    <property type="entry name" value="ADH_SHORT"/>
    <property type="match status" value="1"/>
</dbReference>
<evidence type="ECO:0000256" key="3">
    <source>
        <dbReference type="RuleBase" id="RU000363"/>
    </source>
</evidence>
<keyword evidence="2" id="KW-0560">Oxidoreductase</keyword>
<evidence type="ECO:0000313" key="4">
    <source>
        <dbReference type="EMBL" id="CAH1184552.1"/>
    </source>
</evidence>
<evidence type="ECO:0000256" key="1">
    <source>
        <dbReference type="ARBA" id="ARBA00006484"/>
    </source>
</evidence>
<keyword evidence="5" id="KW-1185">Reference proteome</keyword>
<evidence type="ECO:0000256" key="2">
    <source>
        <dbReference type="ARBA" id="ARBA00023002"/>
    </source>
</evidence>
<sequence length="252" mass="27062">MNRWQGQVAVVTGASAGIGASIAEKLVKEGLKVVGIARRKERVEELGSKLANEPGKLYAVRADLTKKEDILEAFEWIENNVGPVSILINNAGIGRKTNLIDGNIEDWSLVLDTNVLGLAIASRQAIQSMRKHAVDGHIVNINSTAGYYVPSVPHINVYPASKFAVTGMTQTLRKELIALGSKIKVSSVSPGFVETEIFQAGGYTQDEEMNKLLGTLPSLKAEDVANAVLYVLGTPPNVQVTDLLVTPLGEFV</sequence>
<dbReference type="GO" id="GO:0016616">
    <property type="term" value="F:oxidoreductase activity, acting on the CH-OH group of donors, NAD or NADP as acceptor"/>
    <property type="evidence" value="ECO:0007669"/>
    <property type="project" value="UniProtKB-ARBA"/>
</dbReference>